<evidence type="ECO:0000256" key="1">
    <source>
        <dbReference type="ARBA" id="ARBA00006484"/>
    </source>
</evidence>
<dbReference type="Proteomes" id="UP000306888">
    <property type="component" value="Unassembled WGS sequence"/>
</dbReference>
<dbReference type="InterPro" id="IPR002347">
    <property type="entry name" value="SDR_fam"/>
</dbReference>
<organism evidence="4 5">
    <name type="scientific">Clostridium sartagoforme</name>
    <dbReference type="NCBI Taxonomy" id="84031"/>
    <lineage>
        <taxon>Bacteria</taxon>
        <taxon>Bacillati</taxon>
        <taxon>Bacillota</taxon>
        <taxon>Clostridia</taxon>
        <taxon>Eubacteriales</taxon>
        <taxon>Clostridiaceae</taxon>
        <taxon>Clostridium</taxon>
    </lineage>
</organism>
<sequence>MKKLENKIALVTSSTRGIGLAIAERIGDNGAKVYLAVRRPEAGREIANKIIAKGGNADVVYFDAKKPETYKTMIREVIEKDKRLDILVNNYGGTDVKVDLDVVNGNEDEFFRIVKDNLQSVYLPSKEAIPYMIKNGGGSIINISTIGSVIPDLSRVAYVVSKAAINSLTQNIAIQYARDKIRCNAVLPGFIATDSAKDNMSEEFLNAFLKHVPLNRAGEAEDIANAVVFYASDDSSYITGNLLEVAGGFGIPTPLFGDSIRK</sequence>
<dbReference type="GO" id="GO:0016491">
    <property type="term" value="F:oxidoreductase activity"/>
    <property type="evidence" value="ECO:0007669"/>
    <property type="project" value="UniProtKB-KW"/>
</dbReference>
<dbReference type="EMBL" id="SRYR01000001">
    <property type="protein sequence ID" value="TGY43524.1"/>
    <property type="molecule type" value="Genomic_DNA"/>
</dbReference>
<evidence type="ECO:0000313" key="4">
    <source>
        <dbReference type="EMBL" id="TGY43524.1"/>
    </source>
</evidence>
<dbReference type="GO" id="GO:0008206">
    <property type="term" value="P:bile acid metabolic process"/>
    <property type="evidence" value="ECO:0007669"/>
    <property type="project" value="UniProtKB-ARBA"/>
</dbReference>
<comment type="similarity">
    <text evidence="1">Belongs to the short-chain dehydrogenases/reductases (SDR) family.</text>
</comment>
<dbReference type="Pfam" id="PF13561">
    <property type="entry name" value="adh_short_C2"/>
    <property type="match status" value="1"/>
</dbReference>
<evidence type="ECO:0000313" key="5">
    <source>
        <dbReference type="Proteomes" id="UP000306888"/>
    </source>
</evidence>
<keyword evidence="3" id="KW-0753">Steroid metabolism</keyword>
<accession>A0A4S2DQU8</accession>
<protein>
    <submittedName>
        <fullName evidence="4">SDR family oxidoreductase</fullName>
    </submittedName>
</protein>
<comment type="caution">
    <text evidence="4">The sequence shown here is derived from an EMBL/GenBank/DDBJ whole genome shotgun (WGS) entry which is preliminary data.</text>
</comment>
<dbReference type="PANTHER" id="PTHR42879">
    <property type="entry name" value="3-OXOACYL-(ACYL-CARRIER-PROTEIN) REDUCTASE"/>
    <property type="match status" value="1"/>
</dbReference>
<dbReference type="Gene3D" id="3.40.50.720">
    <property type="entry name" value="NAD(P)-binding Rossmann-like Domain"/>
    <property type="match status" value="1"/>
</dbReference>
<name>A0A4S2DQU8_9CLOT</name>
<evidence type="ECO:0000256" key="3">
    <source>
        <dbReference type="ARBA" id="ARBA00023221"/>
    </source>
</evidence>
<dbReference type="OrthoDB" id="9803333at2"/>
<keyword evidence="3" id="KW-0443">Lipid metabolism</keyword>
<keyword evidence="2" id="KW-0560">Oxidoreductase</keyword>
<gene>
    <name evidence="4" type="ORF">E5347_01550</name>
</gene>
<dbReference type="AlphaFoldDB" id="A0A4S2DQU8"/>
<reference evidence="4 5" key="1">
    <citation type="submission" date="2019-04" db="EMBL/GenBank/DDBJ databases">
        <title>Microbes associate with the intestines of laboratory mice.</title>
        <authorList>
            <person name="Navarre W."/>
            <person name="Wong E."/>
            <person name="Huang K."/>
            <person name="Tropini C."/>
            <person name="Ng K."/>
            <person name="Yu B."/>
        </authorList>
    </citation>
    <scope>NUCLEOTIDE SEQUENCE [LARGE SCALE GENOMIC DNA]</scope>
    <source>
        <strain evidence="4 5">NM50_B9-20</strain>
    </source>
</reference>
<dbReference type="InterPro" id="IPR036291">
    <property type="entry name" value="NAD(P)-bd_dom_sf"/>
</dbReference>
<proteinExistence type="inferred from homology"/>
<dbReference type="SUPFAM" id="SSF51735">
    <property type="entry name" value="NAD(P)-binding Rossmann-fold domains"/>
    <property type="match status" value="1"/>
</dbReference>
<dbReference type="InterPro" id="IPR050259">
    <property type="entry name" value="SDR"/>
</dbReference>
<dbReference type="PRINTS" id="PR00081">
    <property type="entry name" value="GDHRDH"/>
</dbReference>
<dbReference type="RefSeq" id="WP_136003896.1">
    <property type="nucleotide sequence ID" value="NZ_SRYR01000001.1"/>
</dbReference>
<keyword evidence="5" id="KW-1185">Reference proteome</keyword>
<dbReference type="CDD" id="cd05233">
    <property type="entry name" value="SDR_c"/>
    <property type="match status" value="1"/>
</dbReference>
<evidence type="ECO:0000256" key="2">
    <source>
        <dbReference type="ARBA" id="ARBA00023002"/>
    </source>
</evidence>
<dbReference type="PRINTS" id="PR00080">
    <property type="entry name" value="SDRFAMILY"/>
</dbReference>
<dbReference type="PANTHER" id="PTHR42879:SF2">
    <property type="entry name" value="3-OXOACYL-[ACYL-CARRIER-PROTEIN] REDUCTASE FABG"/>
    <property type="match status" value="1"/>
</dbReference>
<dbReference type="FunFam" id="3.40.50.720:FF:000084">
    <property type="entry name" value="Short-chain dehydrogenase reductase"/>
    <property type="match status" value="1"/>
</dbReference>